<dbReference type="Proteomes" id="UP000830395">
    <property type="component" value="Chromosome 4"/>
</dbReference>
<keyword evidence="2" id="KW-1185">Reference proteome</keyword>
<protein>
    <submittedName>
        <fullName evidence="1">Uncharacterized protein</fullName>
    </submittedName>
</protein>
<sequence length="482" mass="55881">FKKKSGPDKPEVLCDACTGEKLKALKSCLDCVLTLCKSHLEPHNHVPRLKKHKLINPVENLEDYICQKHERALELFCRDDQTCVCQFCTETDHKNHNTVPIEEESRERKTHLGKTQTDVQQMIQDRMKKIQEIKHSVELSKRSTEKEKADSVEVFTALIRSIERSQAELLEVMEEKQKAAERQAEGLIKELEQELTCWEKSQHCHCPLCKEKFTKTPELKINTTLREVADHFKKKSAPDKPEVLCDTCTGEKLKALKSCLDCGLTFCKTHLEPHNHVSKLKKHKLINPVENLEDYICQKHERALELFCRDDQTCVCQFCTEGDHKNHNTVPIEEESRKRKRSTEKEKADSVEVFTALIRSIERSHAELLEVMEEKQKAAERQAEGLIKELEQELTVLKRRDTELEQLSHTEEHLHLLQGSHLLKDRDAPGAAKHRWDGPVTGRGPVSVYQCSVYRSLRVVNQLLHRWRSALTSEERVQLMDY</sequence>
<proteinExistence type="predicted"/>
<evidence type="ECO:0000313" key="1">
    <source>
        <dbReference type="EMBL" id="MCJ8731381.1"/>
    </source>
</evidence>
<organism evidence="1 2">
    <name type="scientific">Pangasius djambal</name>
    <dbReference type="NCBI Taxonomy" id="1691987"/>
    <lineage>
        <taxon>Eukaryota</taxon>
        <taxon>Metazoa</taxon>
        <taxon>Chordata</taxon>
        <taxon>Craniata</taxon>
        <taxon>Vertebrata</taxon>
        <taxon>Euteleostomi</taxon>
        <taxon>Actinopterygii</taxon>
        <taxon>Neopterygii</taxon>
        <taxon>Teleostei</taxon>
        <taxon>Ostariophysi</taxon>
        <taxon>Siluriformes</taxon>
        <taxon>Pangasiidae</taxon>
        <taxon>Pangasius</taxon>
    </lineage>
</organism>
<feature type="non-terminal residue" evidence="1">
    <location>
        <position position="1"/>
    </location>
</feature>
<gene>
    <name evidence="1" type="ORF">PDJAM_G00198880</name>
</gene>
<comment type="caution">
    <text evidence="1">The sequence shown here is derived from an EMBL/GenBank/DDBJ whole genome shotgun (WGS) entry which is preliminary data.</text>
</comment>
<accession>A0ACC5Y8D8</accession>
<reference evidence="1" key="1">
    <citation type="submission" date="2020-02" db="EMBL/GenBank/DDBJ databases">
        <title>Genome sequencing of the panga catfish, Pangasius djambal.</title>
        <authorList>
            <person name="Wen M."/>
            <person name="Zahm M."/>
            <person name="Roques C."/>
            <person name="Cabau C."/>
            <person name="Klopp C."/>
            <person name="Donnadieu C."/>
            <person name="Jouanno E."/>
            <person name="Avarre J.-C."/>
            <person name="Campet M."/>
            <person name="Ha T."/>
            <person name="Dugue R."/>
            <person name="Lampietro C."/>
            <person name="Louis A."/>
            <person name="Herpin A."/>
            <person name="Echchiki A."/>
            <person name="Berthelot C."/>
            <person name="Parey E."/>
            <person name="Roest-Crollius H."/>
            <person name="Braasch I."/>
            <person name="Postlethwait J.H."/>
            <person name="Bobe J."/>
            <person name="Montfort J."/>
            <person name="Bouchez O."/>
            <person name="Begum T."/>
            <person name="Schartl M."/>
            <person name="Gustiano R."/>
            <person name="Guiguen Y."/>
        </authorList>
    </citation>
    <scope>NUCLEOTIDE SEQUENCE</scope>
    <source>
        <strain evidence="1">Pdj_M5554</strain>
    </source>
</reference>
<evidence type="ECO:0000313" key="2">
    <source>
        <dbReference type="Proteomes" id="UP000830395"/>
    </source>
</evidence>
<dbReference type="EMBL" id="CM040978">
    <property type="protein sequence ID" value="MCJ8731381.1"/>
    <property type="molecule type" value="Genomic_DNA"/>
</dbReference>
<name>A0ACC5Y8D8_9TELE</name>